<proteinExistence type="predicted"/>
<name>A0A101LYM7_PICGL</name>
<evidence type="ECO:0000313" key="1">
    <source>
        <dbReference type="EMBL" id="KUM47740.1"/>
    </source>
</evidence>
<keyword evidence="1" id="KW-0496">Mitochondrion</keyword>
<dbReference type="AlphaFoldDB" id="A0A101LYM7"/>
<protein>
    <submittedName>
        <fullName evidence="1">Uncharacterized protein</fullName>
    </submittedName>
</protein>
<geneLocation type="mitochondrion" evidence="1"/>
<comment type="caution">
    <text evidence="1">The sequence shown here is derived from an EMBL/GenBank/DDBJ whole genome shotgun (WGS) entry which is preliminary data.</text>
</comment>
<dbReference type="EMBL" id="LKAM01000007">
    <property type="protein sequence ID" value="KUM47740.1"/>
    <property type="molecule type" value="Genomic_DNA"/>
</dbReference>
<organism evidence="1">
    <name type="scientific">Picea glauca</name>
    <name type="common">White spruce</name>
    <name type="synonym">Pinus glauca</name>
    <dbReference type="NCBI Taxonomy" id="3330"/>
    <lineage>
        <taxon>Eukaryota</taxon>
        <taxon>Viridiplantae</taxon>
        <taxon>Streptophyta</taxon>
        <taxon>Embryophyta</taxon>
        <taxon>Tracheophyta</taxon>
        <taxon>Spermatophyta</taxon>
        <taxon>Pinopsida</taxon>
        <taxon>Pinidae</taxon>
        <taxon>Conifers I</taxon>
        <taxon>Pinales</taxon>
        <taxon>Pinaceae</taxon>
        <taxon>Picea</taxon>
    </lineage>
</organism>
<gene>
    <name evidence="1" type="ORF">ABT39_MTgene5927</name>
</gene>
<sequence length="104" mass="11430">MLLPASSYGNRLTERKAAFLNSLRLAYWPLILQPTLRPSISVGQKRFHAKGSLSNTIEKLEQPINKVCPPEGTGLTILYLFVRASGANTSLFGLGRASDAIDWN</sequence>
<reference evidence="1" key="1">
    <citation type="journal article" date="2015" name="Genome Biol. Evol.">
        <title>Organellar Genomes of White Spruce (Picea glauca): Assembly and Annotation.</title>
        <authorList>
            <person name="Jackman S.D."/>
            <person name="Warren R.L."/>
            <person name="Gibb E.A."/>
            <person name="Vandervalk B.P."/>
            <person name="Mohamadi H."/>
            <person name="Chu J."/>
            <person name="Raymond A."/>
            <person name="Pleasance S."/>
            <person name="Coope R."/>
            <person name="Wildung M.R."/>
            <person name="Ritland C.E."/>
            <person name="Bousquet J."/>
            <person name="Jones S.J."/>
            <person name="Bohlmann J."/>
            <person name="Birol I."/>
        </authorList>
    </citation>
    <scope>NUCLEOTIDE SEQUENCE [LARGE SCALE GENOMIC DNA]</scope>
    <source>
        <tissue evidence="1">Flushing bud</tissue>
    </source>
</reference>
<accession>A0A101LYM7</accession>